<dbReference type="GO" id="GO:0008168">
    <property type="term" value="F:methyltransferase activity"/>
    <property type="evidence" value="ECO:0007669"/>
    <property type="project" value="UniProtKB-KW"/>
</dbReference>
<gene>
    <name evidence="6" type="ORF">GWC95_11860</name>
</gene>
<feature type="domain" description="Methyltransferase small" evidence="5">
    <location>
        <begin position="34"/>
        <end position="137"/>
    </location>
</feature>
<dbReference type="SUPFAM" id="SSF53335">
    <property type="entry name" value="S-adenosyl-L-methionine-dependent methyltransferases"/>
    <property type="match status" value="1"/>
</dbReference>
<keyword evidence="7" id="KW-1185">Reference proteome</keyword>
<dbReference type="Pfam" id="PF05175">
    <property type="entry name" value="MTS"/>
    <property type="match status" value="1"/>
</dbReference>
<dbReference type="InterPro" id="IPR052190">
    <property type="entry name" value="Euk-Arch_PrmC-MTase"/>
</dbReference>
<dbReference type="Gene3D" id="3.40.50.150">
    <property type="entry name" value="Vaccinia Virus protein VP39"/>
    <property type="match status" value="1"/>
</dbReference>
<dbReference type="Proteomes" id="UP000753802">
    <property type="component" value="Unassembled WGS sequence"/>
</dbReference>
<evidence type="ECO:0000256" key="3">
    <source>
        <dbReference type="ARBA" id="ARBA00022679"/>
    </source>
</evidence>
<dbReference type="PANTHER" id="PTHR45875:SF1">
    <property type="entry name" value="METHYLTRANSFERASE N6AMT1"/>
    <property type="match status" value="1"/>
</dbReference>
<dbReference type="InterPro" id="IPR007848">
    <property type="entry name" value="Small_mtfrase_dom"/>
</dbReference>
<evidence type="ECO:0000313" key="7">
    <source>
        <dbReference type="Proteomes" id="UP000753802"/>
    </source>
</evidence>
<reference evidence="6 7" key="1">
    <citation type="submission" date="2020-01" db="EMBL/GenBank/DDBJ databases">
        <title>Genome analysis.</title>
        <authorList>
            <person name="Wu S."/>
            <person name="Wang G."/>
        </authorList>
    </citation>
    <scope>NUCLEOTIDE SEQUENCE [LARGE SCALE GENOMIC DNA]</scope>
    <source>
        <strain evidence="6 7">SYL130</strain>
    </source>
</reference>
<organism evidence="6 7">
    <name type="scientific">Sediminibacterium roseum</name>
    <dbReference type="NCBI Taxonomy" id="1978412"/>
    <lineage>
        <taxon>Bacteria</taxon>
        <taxon>Pseudomonadati</taxon>
        <taxon>Bacteroidota</taxon>
        <taxon>Chitinophagia</taxon>
        <taxon>Chitinophagales</taxon>
        <taxon>Chitinophagaceae</taxon>
        <taxon>Sediminibacterium</taxon>
    </lineage>
</organism>
<dbReference type="GO" id="GO:0032259">
    <property type="term" value="P:methylation"/>
    <property type="evidence" value="ECO:0007669"/>
    <property type="project" value="UniProtKB-KW"/>
</dbReference>
<dbReference type="InterPro" id="IPR029063">
    <property type="entry name" value="SAM-dependent_MTases_sf"/>
</dbReference>
<dbReference type="PROSITE" id="PS00092">
    <property type="entry name" value="N6_MTASE"/>
    <property type="match status" value="1"/>
</dbReference>
<sequence length="236" mass="26787">MRRITRYLATFIYKPLLVKYLSKERPYSYKNIHLKIHPDVFHPGFFHSTKILLHYLGSLSLRNKRFLELGAGSGLISIAAAKAGAVVTASDINPVAIDYLRRNMQANSVSVNLAISDLFDDLPLQVFDLIVINPPYYFDSPRSFREHAWYCGKNGEYFQDLFHSLSNYCNSTTVILMILCEGSNREAIRSIAGAHGFALTCVKEVQNLIERNYVYRITMNDRVPVPLSGNEMNATV</sequence>
<evidence type="ECO:0000256" key="4">
    <source>
        <dbReference type="ARBA" id="ARBA00022691"/>
    </source>
</evidence>
<evidence type="ECO:0000259" key="5">
    <source>
        <dbReference type="Pfam" id="PF05175"/>
    </source>
</evidence>
<evidence type="ECO:0000256" key="2">
    <source>
        <dbReference type="ARBA" id="ARBA00022603"/>
    </source>
</evidence>
<keyword evidence="4" id="KW-0949">S-adenosyl-L-methionine</keyword>
<keyword evidence="3" id="KW-0808">Transferase</keyword>
<keyword evidence="2 6" id="KW-0489">Methyltransferase</keyword>
<dbReference type="EMBL" id="JAACJS010000015">
    <property type="protein sequence ID" value="NCI50623.1"/>
    <property type="molecule type" value="Genomic_DNA"/>
</dbReference>
<dbReference type="PANTHER" id="PTHR45875">
    <property type="entry name" value="METHYLTRANSFERASE N6AMT1"/>
    <property type="match status" value="1"/>
</dbReference>
<comment type="similarity">
    <text evidence="1">Belongs to the eukaryotic/archaeal PrmC-related family.</text>
</comment>
<dbReference type="InterPro" id="IPR002052">
    <property type="entry name" value="DNA_methylase_N6_adenine_CS"/>
</dbReference>
<protein>
    <submittedName>
        <fullName evidence="6">Methyltransferase</fullName>
    </submittedName>
</protein>
<dbReference type="RefSeq" id="WP_161818941.1">
    <property type="nucleotide sequence ID" value="NZ_JAACJS010000015.1"/>
</dbReference>
<proteinExistence type="inferred from homology"/>
<accession>A0ABW9ZX49</accession>
<evidence type="ECO:0000313" key="6">
    <source>
        <dbReference type="EMBL" id="NCI50623.1"/>
    </source>
</evidence>
<name>A0ABW9ZX49_9BACT</name>
<evidence type="ECO:0000256" key="1">
    <source>
        <dbReference type="ARBA" id="ARBA00006149"/>
    </source>
</evidence>
<comment type="caution">
    <text evidence="6">The sequence shown here is derived from an EMBL/GenBank/DDBJ whole genome shotgun (WGS) entry which is preliminary data.</text>
</comment>
<dbReference type="CDD" id="cd02440">
    <property type="entry name" value="AdoMet_MTases"/>
    <property type="match status" value="1"/>
</dbReference>